<sequence length="335" mass="36605">MTDGNRKQQNVSLWRRGGAPTAAGPQDFGCYGPDSIAWKLLSHSVVPAMTVQVTALLQFTHAGMSANMIDHDPLFEAGRKGRARPDMFVNRHRRTFGVVVPAILGDQATAGRICTHLRHVHRNMQGVIPRTDTPYDAAGPELVLFGHVTLMHAALMSYERAGYHGLRPPSRLTDAERDRFWAEVVPFAVMMGANEADVPRSAAEVEAFYESCEADYYNFDLMLRESLRSVGDALRPSRWRHPVAALTVTSLTLSHFLALGIIPPPARRHAGIPAGLDPVIDVLFHASRPAYAVLGIPAVGDALVSWMVGPDSTDLIANARRLMEVGAQDTERCAA</sequence>
<evidence type="ECO:0000313" key="4">
    <source>
        <dbReference type="Proteomes" id="UP000325003"/>
    </source>
</evidence>
<reference evidence="3 4" key="1">
    <citation type="submission" date="2019-09" db="EMBL/GenBank/DDBJ databases">
        <title>Nocardioides panacisoli sp. nov., isolated from the soil of a ginseng field.</title>
        <authorList>
            <person name="Cho C."/>
        </authorList>
    </citation>
    <scope>NUCLEOTIDE SEQUENCE [LARGE SCALE GENOMIC DNA]</scope>
    <source>
        <strain evidence="3 4">BN130099</strain>
    </source>
</reference>
<keyword evidence="4" id="KW-1185">Reference proteome</keyword>
<feature type="domain" description="ER-bound oxygenase mpaB/mpaB'/Rubber oxygenase catalytic" evidence="2">
    <location>
        <begin position="41"/>
        <end position="273"/>
    </location>
</feature>
<feature type="region of interest" description="Disordered" evidence="1">
    <location>
        <begin position="1"/>
        <end position="26"/>
    </location>
</feature>
<dbReference type="GO" id="GO:0016491">
    <property type="term" value="F:oxidoreductase activity"/>
    <property type="evidence" value="ECO:0007669"/>
    <property type="project" value="InterPro"/>
</dbReference>
<name>A0A5B1L8F6_9ACTN</name>
<dbReference type="PANTHER" id="PTHR36151:SF3">
    <property type="entry name" value="ER-BOUND OXYGENASE MPAB_MPAB'_RUBBER OXYGENASE CATALYTIC DOMAIN-CONTAINING PROTEIN"/>
    <property type="match status" value="1"/>
</dbReference>
<organism evidence="3 4">
    <name type="scientific">Nocardioides humilatus</name>
    <dbReference type="NCBI Taxonomy" id="2607660"/>
    <lineage>
        <taxon>Bacteria</taxon>
        <taxon>Bacillati</taxon>
        <taxon>Actinomycetota</taxon>
        <taxon>Actinomycetes</taxon>
        <taxon>Propionibacteriales</taxon>
        <taxon>Nocardioidaceae</taxon>
        <taxon>Nocardioides</taxon>
    </lineage>
</organism>
<evidence type="ECO:0000256" key="1">
    <source>
        <dbReference type="SAM" id="MobiDB-lite"/>
    </source>
</evidence>
<dbReference type="InterPro" id="IPR018713">
    <property type="entry name" value="MPAB/Lcp_cat_dom"/>
</dbReference>
<evidence type="ECO:0000259" key="2">
    <source>
        <dbReference type="Pfam" id="PF09995"/>
    </source>
</evidence>
<protein>
    <submittedName>
        <fullName evidence="3">DUF2236 domain-containing protein</fullName>
    </submittedName>
</protein>
<dbReference type="Proteomes" id="UP000325003">
    <property type="component" value="Unassembled WGS sequence"/>
</dbReference>
<dbReference type="Pfam" id="PF09995">
    <property type="entry name" value="MPAB_Lcp_cat"/>
    <property type="match status" value="1"/>
</dbReference>
<dbReference type="PANTHER" id="PTHR36151">
    <property type="entry name" value="BLR2777 PROTEIN"/>
    <property type="match status" value="1"/>
</dbReference>
<gene>
    <name evidence="3" type="ORF">F0U44_17485</name>
</gene>
<reference evidence="3 4" key="2">
    <citation type="submission" date="2019-09" db="EMBL/GenBank/DDBJ databases">
        <authorList>
            <person name="Jin C."/>
        </authorList>
    </citation>
    <scope>NUCLEOTIDE SEQUENCE [LARGE SCALE GENOMIC DNA]</scope>
    <source>
        <strain evidence="3 4">BN130099</strain>
    </source>
</reference>
<comment type="caution">
    <text evidence="3">The sequence shown here is derived from an EMBL/GenBank/DDBJ whole genome shotgun (WGS) entry which is preliminary data.</text>
</comment>
<dbReference type="AlphaFoldDB" id="A0A5B1L8F6"/>
<dbReference type="EMBL" id="VUJV01000006">
    <property type="protein sequence ID" value="KAA1416973.1"/>
    <property type="molecule type" value="Genomic_DNA"/>
</dbReference>
<proteinExistence type="predicted"/>
<dbReference type="RefSeq" id="WP_149729643.1">
    <property type="nucleotide sequence ID" value="NZ_VUJV01000006.1"/>
</dbReference>
<accession>A0A5B1L8F6</accession>
<evidence type="ECO:0000313" key="3">
    <source>
        <dbReference type="EMBL" id="KAA1416973.1"/>
    </source>
</evidence>